<evidence type="ECO:0000313" key="8">
    <source>
        <dbReference type="Proteomes" id="UP001524499"/>
    </source>
</evidence>
<keyword evidence="3 5" id="KW-0251">Elongation factor</keyword>
<dbReference type="EMBL" id="JANIBJ010000005">
    <property type="protein sequence ID" value="MCQ8103207.1"/>
    <property type="molecule type" value="Genomic_DNA"/>
</dbReference>
<evidence type="ECO:0000256" key="2">
    <source>
        <dbReference type="ARBA" id="ARBA00016956"/>
    </source>
</evidence>
<comment type="similarity">
    <text evidence="1 5">Belongs to the EF-Ts family.</text>
</comment>
<gene>
    <name evidence="5 7" type="primary">tsf</name>
    <name evidence="7" type="ORF">NP590_03730</name>
</gene>
<dbReference type="InterPro" id="IPR009060">
    <property type="entry name" value="UBA-like_sf"/>
</dbReference>
<dbReference type="InterPro" id="IPR014039">
    <property type="entry name" value="Transl_elong_EFTs/EF1B_dimer"/>
</dbReference>
<keyword evidence="4 5" id="KW-0648">Protein biosynthesis</keyword>
<reference evidence="7 8" key="1">
    <citation type="submission" date="2022-07" db="EMBL/GenBank/DDBJ databases">
        <title>Methylomonas rivi sp. nov., Methylomonas rosea sp. nov., Methylomonas aureus sp. nov. and Methylomonas subterranea sp. nov., four novel methanotrophs isolated from a freshwater creek and the deep terrestrial subsurface.</title>
        <authorList>
            <person name="Abin C."/>
            <person name="Sankaranarayanan K."/>
            <person name="Garner C."/>
            <person name="Sindelar R."/>
            <person name="Kotary K."/>
            <person name="Garner R."/>
            <person name="Barclay S."/>
            <person name="Lawson P."/>
            <person name="Krumholz L."/>
        </authorList>
    </citation>
    <scope>NUCLEOTIDE SEQUENCE [LARGE SCALE GENOMIC DNA]</scope>
    <source>
        <strain evidence="7 8">SURF-2</strain>
    </source>
</reference>
<dbReference type="PROSITE" id="PS01126">
    <property type="entry name" value="EF_TS_1"/>
    <property type="match status" value="1"/>
</dbReference>
<dbReference type="RefSeq" id="WP_256600889.1">
    <property type="nucleotide sequence ID" value="NZ_JANIBJ010000005.1"/>
</dbReference>
<dbReference type="Proteomes" id="UP001524499">
    <property type="component" value="Unassembled WGS sequence"/>
</dbReference>
<dbReference type="GO" id="GO:0003746">
    <property type="term" value="F:translation elongation factor activity"/>
    <property type="evidence" value="ECO:0007669"/>
    <property type="project" value="UniProtKB-KW"/>
</dbReference>
<feature type="domain" description="Translation elongation factor EFTs/EF1B dimerisation" evidence="6">
    <location>
        <begin position="73"/>
        <end position="275"/>
    </location>
</feature>
<accession>A0ABT1TCM3</accession>
<evidence type="ECO:0000256" key="4">
    <source>
        <dbReference type="ARBA" id="ARBA00022917"/>
    </source>
</evidence>
<organism evidence="7 8">
    <name type="scientific">Methylomonas subterranea</name>
    <dbReference type="NCBI Taxonomy" id="2952225"/>
    <lineage>
        <taxon>Bacteria</taxon>
        <taxon>Pseudomonadati</taxon>
        <taxon>Pseudomonadota</taxon>
        <taxon>Gammaproteobacteria</taxon>
        <taxon>Methylococcales</taxon>
        <taxon>Methylococcaceae</taxon>
        <taxon>Methylomonas</taxon>
    </lineage>
</organism>
<dbReference type="PANTHER" id="PTHR11741">
    <property type="entry name" value="ELONGATION FACTOR TS"/>
    <property type="match status" value="1"/>
</dbReference>
<dbReference type="PANTHER" id="PTHR11741:SF0">
    <property type="entry name" value="ELONGATION FACTOR TS, MITOCHONDRIAL"/>
    <property type="match status" value="1"/>
</dbReference>
<evidence type="ECO:0000259" key="6">
    <source>
        <dbReference type="Pfam" id="PF00889"/>
    </source>
</evidence>
<dbReference type="CDD" id="cd14275">
    <property type="entry name" value="UBA_EF-Ts"/>
    <property type="match status" value="1"/>
</dbReference>
<dbReference type="InterPro" id="IPR036402">
    <property type="entry name" value="EF-Ts_dimer_sf"/>
</dbReference>
<comment type="caution">
    <text evidence="7">The sequence shown here is derived from an EMBL/GenBank/DDBJ whole genome shotgun (WGS) entry which is preliminary data.</text>
</comment>
<evidence type="ECO:0000313" key="7">
    <source>
        <dbReference type="EMBL" id="MCQ8103207.1"/>
    </source>
</evidence>
<dbReference type="SUPFAM" id="SSF54713">
    <property type="entry name" value="Elongation factor Ts (EF-Ts), dimerisation domain"/>
    <property type="match status" value="2"/>
</dbReference>
<dbReference type="Pfam" id="PF00889">
    <property type="entry name" value="EF_TS"/>
    <property type="match status" value="1"/>
</dbReference>
<protein>
    <recommendedName>
        <fullName evidence="2 5">Elongation factor Ts</fullName>
        <shortName evidence="5">EF-Ts</shortName>
    </recommendedName>
</protein>
<evidence type="ECO:0000256" key="1">
    <source>
        <dbReference type="ARBA" id="ARBA00005532"/>
    </source>
</evidence>
<dbReference type="HAMAP" id="MF_00050">
    <property type="entry name" value="EF_Ts"/>
    <property type="match status" value="1"/>
</dbReference>
<proteinExistence type="inferred from homology"/>
<evidence type="ECO:0000256" key="5">
    <source>
        <dbReference type="HAMAP-Rule" id="MF_00050"/>
    </source>
</evidence>
<keyword evidence="8" id="KW-1185">Reference proteome</keyword>
<comment type="subcellular location">
    <subcellularLocation>
        <location evidence="5">Cytoplasm</location>
    </subcellularLocation>
</comment>
<feature type="region of interest" description="Involved in Mg(2+) ion dislocation from EF-Tu" evidence="5">
    <location>
        <begin position="81"/>
        <end position="84"/>
    </location>
</feature>
<dbReference type="Gene3D" id="1.10.286.20">
    <property type="match status" value="1"/>
</dbReference>
<dbReference type="SUPFAM" id="SSF46934">
    <property type="entry name" value="UBA-like"/>
    <property type="match status" value="1"/>
</dbReference>
<dbReference type="InterPro" id="IPR018101">
    <property type="entry name" value="Transl_elong_Ts_CS"/>
</dbReference>
<evidence type="ECO:0000256" key="3">
    <source>
        <dbReference type="ARBA" id="ARBA00022768"/>
    </source>
</evidence>
<dbReference type="Gene3D" id="1.10.8.10">
    <property type="entry name" value="DNA helicase RuvA subunit, C-terminal domain"/>
    <property type="match status" value="1"/>
</dbReference>
<dbReference type="Gene3D" id="3.30.479.20">
    <property type="entry name" value="Elongation factor Ts, dimerisation domain"/>
    <property type="match status" value="2"/>
</dbReference>
<comment type="function">
    <text evidence="5">Associates with the EF-Tu.GDP complex and induces the exchange of GDP to GTP. It remains bound to the aminoacyl-tRNA.EF-Tu.GTP complex up to the GTP hydrolysis stage on the ribosome.</text>
</comment>
<sequence>MNISAAMVKELRERTGSGMMECKKALVEANGDMELAIENMRKAGLAKADKKSGRIAAEGVIGVKVSADGKTVVMADVNCETDFVAKGDDFSGFVNDVVSGLLTADVESDEQLQALVLANGQSVDETRRALIAKLGENITVRRFEKFATVDGGQACYLHGSKIGVIVELAKADAELGKDVAMHIAASKPMCVSADQVAPESIEKEKEIFLAQQEEKIKGKPADIVEKMVSGRINKFLAEVTLQGQAFIKDDSKTVAQLLKEKDNSVLRFARFEVGEGIEKKEEDFAAEVMAQVRG</sequence>
<name>A0ABT1TCM3_9GAMM</name>
<keyword evidence="5" id="KW-0963">Cytoplasm</keyword>
<dbReference type="InterPro" id="IPR001816">
    <property type="entry name" value="Transl_elong_EFTs/EF1B"/>
</dbReference>
<dbReference type="NCBIfam" id="TIGR00116">
    <property type="entry name" value="tsf"/>
    <property type="match status" value="1"/>
</dbReference>